<keyword evidence="3" id="KW-1185">Reference proteome</keyword>
<evidence type="ECO:0000256" key="1">
    <source>
        <dbReference type="SAM" id="MobiDB-lite"/>
    </source>
</evidence>
<comment type="caution">
    <text evidence="2">The sequence shown here is derived from an EMBL/GenBank/DDBJ whole genome shotgun (WGS) entry which is preliminary data.</text>
</comment>
<sequence>MVQISNNNSQDDLNISDIDNNSINESFESKYPCSANYVKNNNKLDAYYRFYYNEQEDD</sequence>
<organism evidence="2 3">
    <name type="scientific">Hanseniaspora valbyensis NRRL Y-1626</name>
    <dbReference type="NCBI Taxonomy" id="766949"/>
    <lineage>
        <taxon>Eukaryota</taxon>
        <taxon>Fungi</taxon>
        <taxon>Dikarya</taxon>
        <taxon>Ascomycota</taxon>
        <taxon>Saccharomycotina</taxon>
        <taxon>Saccharomycetes</taxon>
        <taxon>Saccharomycodales</taxon>
        <taxon>Saccharomycodaceae</taxon>
        <taxon>Hanseniaspora</taxon>
    </lineage>
</organism>
<dbReference type="EMBL" id="LXPE01000018">
    <property type="protein sequence ID" value="OBA26413.1"/>
    <property type="molecule type" value="Genomic_DNA"/>
</dbReference>
<dbReference type="Proteomes" id="UP000092321">
    <property type="component" value="Unassembled WGS sequence"/>
</dbReference>
<evidence type="ECO:0000313" key="2">
    <source>
        <dbReference type="EMBL" id="OBA26413.1"/>
    </source>
</evidence>
<proteinExistence type="predicted"/>
<gene>
    <name evidence="2" type="ORF">HANVADRAFT_56462</name>
</gene>
<dbReference type="AlphaFoldDB" id="A0A1B7TCH6"/>
<accession>A0A1B7TCH6</accession>
<protein>
    <submittedName>
        <fullName evidence="2">Uncharacterized protein</fullName>
    </submittedName>
</protein>
<feature type="region of interest" description="Disordered" evidence="1">
    <location>
        <begin position="1"/>
        <end position="20"/>
    </location>
</feature>
<name>A0A1B7TCH6_9ASCO</name>
<reference evidence="3" key="1">
    <citation type="journal article" date="2016" name="Proc. Natl. Acad. Sci. U.S.A.">
        <title>Comparative genomics of biotechnologically important yeasts.</title>
        <authorList>
            <person name="Riley R."/>
            <person name="Haridas S."/>
            <person name="Wolfe K.H."/>
            <person name="Lopes M.R."/>
            <person name="Hittinger C.T."/>
            <person name="Goeker M."/>
            <person name="Salamov A.A."/>
            <person name="Wisecaver J.H."/>
            <person name="Long T.M."/>
            <person name="Calvey C.H."/>
            <person name="Aerts A.L."/>
            <person name="Barry K.W."/>
            <person name="Choi C."/>
            <person name="Clum A."/>
            <person name="Coughlan A.Y."/>
            <person name="Deshpande S."/>
            <person name="Douglass A.P."/>
            <person name="Hanson S.J."/>
            <person name="Klenk H.-P."/>
            <person name="LaButti K.M."/>
            <person name="Lapidus A."/>
            <person name="Lindquist E.A."/>
            <person name="Lipzen A.M."/>
            <person name="Meier-Kolthoff J.P."/>
            <person name="Ohm R.A."/>
            <person name="Otillar R.P."/>
            <person name="Pangilinan J.L."/>
            <person name="Peng Y."/>
            <person name="Rokas A."/>
            <person name="Rosa C.A."/>
            <person name="Scheuner C."/>
            <person name="Sibirny A.A."/>
            <person name="Slot J.C."/>
            <person name="Stielow J.B."/>
            <person name="Sun H."/>
            <person name="Kurtzman C.P."/>
            <person name="Blackwell M."/>
            <person name="Grigoriev I.V."/>
            <person name="Jeffries T.W."/>
        </authorList>
    </citation>
    <scope>NUCLEOTIDE SEQUENCE [LARGE SCALE GENOMIC DNA]</scope>
    <source>
        <strain evidence="3">NRRL Y-1626</strain>
    </source>
</reference>
<evidence type="ECO:0000313" key="3">
    <source>
        <dbReference type="Proteomes" id="UP000092321"/>
    </source>
</evidence>